<reference evidence="3" key="1">
    <citation type="submission" date="2025-08" db="UniProtKB">
        <authorList>
            <consortium name="RefSeq"/>
        </authorList>
    </citation>
    <scope>IDENTIFICATION</scope>
    <source>
        <tissue evidence="3">Gonads</tissue>
    </source>
</reference>
<keyword evidence="2" id="KW-1185">Reference proteome</keyword>
<sequence length="104" mass="11686">MGKNKGKSQQKGKDSVLFKTVGTKITKNKKTKPVNINLKKLKHLTKSKTEEVDQTWKDVREIPKSSSSSTTQKKDGKAKPATRNIQQRKPPPNVDQELKNFAAL</sequence>
<dbReference type="KEGG" id="lak:106168589"/>
<feature type="region of interest" description="Disordered" evidence="1">
    <location>
        <begin position="45"/>
        <end position="104"/>
    </location>
</feature>
<evidence type="ECO:0000313" key="2">
    <source>
        <dbReference type="Proteomes" id="UP000085678"/>
    </source>
</evidence>
<dbReference type="AlphaFoldDB" id="A0A1S3IYS7"/>
<dbReference type="GeneID" id="106168589"/>
<dbReference type="InParanoid" id="A0A1S3IYS7"/>
<evidence type="ECO:0000313" key="3">
    <source>
        <dbReference type="RefSeq" id="XP_013403168.1"/>
    </source>
</evidence>
<dbReference type="GO" id="GO:0042254">
    <property type="term" value="P:ribosome biogenesis"/>
    <property type="evidence" value="ECO:0007669"/>
    <property type="project" value="InterPro"/>
</dbReference>
<gene>
    <name evidence="3" type="primary">LOC106168589</name>
</gene>
<evidence type="ECO:0000256" key="1">
    <source>
        <dbReference type="SAM" id="MobiDB-lite"/>
    </source>
</evidence>
<organism evidence="2 3">
    <name type="scientific">Lingula anatina</name>
    <name type="common">Brachiopod</name>
    <name type="synonym">Lingula unguis</name>
    <dbReference type="NCBI Taxonomy" id="7574"/>
    <lineage>
        <taxon>Eukaryota</taxon>
        <taxon>Metazoa</taxon>
        <taxon>Spiralia</taxon>
        <taxon>Lophotrochozoa</taxon>
        <taxon>Brachiopoda</taxon>
        <taxon>Linguliformea</taxon>
        <taxon>Lingulata</taxon>
        <taxon>Lingulida</taxon>
        <taxon>Linguloidea</taxon>
        <taxon>Lingulidae</taxon>
        <taxon>Lingula</taxon>
    </lineage>
</organism>
<dbReference type="RefSeq" id="XP_013403168.1">
    <property type="nucleotide sequence ID" value="XM_013547714.1"/>
</dbReference>
<dbReference type="Pfam" id="PF15679">
    <property type="entry name" value="DUF4665"/>
    <property type="match status" value="1"/>
</dbReference>
<dbReference type="InterPro" id="IPR031389">
    <property type="entry name" value="RBIS"/>
</dbReference>
<accession>A0A1S3IYS7</accession>
<dbReference type="Proteomes" id="UP000085678">
    <property type="component" value="Unplaced"/>
</dbReference>
<feature type="compositionally biased region" description="Basic residues" evidence="1">
    <location>
        <begin position="1"/>
        <end position="10"/>
    </location>
</feature>
<feature type="compositionally biased region" description="Basic and acidic residues" evidence="1">
    <location>
        <begin position="47"/>
        <end position="63"/>
    </location>
</feature>
<name>A0A1S3IYS7_LINAN</name>
<feature type="region of interest" description="Disordered" evidence="1">
    <location>
        <begin position="1"/>
        <end position="28"/>
    </location>
</feature>
<proteinExistence type="predicted"/>
<protein>
    <submittedName>
        <fullName evidence="3">Uncharacterized protein LOC106168589</fullName>
    </submittedName>
</protein>